<protein>
    <submittedName>
        <fullName evidence="1">DNA topoisomerase 2-associated protein pat1</fullName>
    </submittedName>
</protein>
<evidence type="ECO:0000313" key="1">
    <source>
        <dbReference type="EMBL" id="KAH9479583.1"/>
    </source>
</evidence>
<dbReference type="EMBL" id="JAFIQS020000007">
    <property type="protein sequence ID" value="KAH9479583.1"/>
    <property type="molecule type" value="Genomic_DNA"/>
</dbReference>
<name>A0ACB8GV14_PSICU</name>
<evidence type="ECO:0000313" key="2">
    <source>
        <dbReference type="Proteomes" id="UP000664032"/>
    </source>
</evidence>
<sequence>MAFFGLPERDLKSDQHENIAVYDWNDESYDGLGDALQEGGDDLNDETFGSTDPIGKDFDFSNPVLPNPLHDQIQPRQRDQRQEPPRREERVEPEQPRTVQTAARPAATNSLESIWQDHSLFSTLPRANGSTRIADHPRASPGPAQAHSSRFSPFGNDAPVAIGGVIGQNQQAHQRVRTLQEIEAEMLANAQAEREREREREQEYLLQQEQERILQERFLQQQQQQLLQQQLLQQQQRLREDEARQRQLYQQEQQQAQAQRLFLQQREQLQQQRTPPPRMMPSSQSPRFLEHHRQILLLQQQEQMLQQQRAQELEEQLRLEEVERRLLAMNMERARGSPYNRRAPGFQGVDPQEVLAAQLLQQAQERQLLFQQQHQQQQQQQQQQQYRRQASRSRSPAVINNNAQFPISLQEESRYQPQNIQLQQRLLSDLAQADFGRDMHGVSPADQEALRVEAMRKILEAEKMEEKRRRKAAKIAHMSRYNDLMTQSDKDFITRIQVSQLVTQDPYADDFYAQVYGAIMRSRMGLQSQDERVLKFGSGGGIGLGLSSKGGNRRPSAMQRMEQQVERIVSNARKREEEKGLYAVHSLQGALGKTSGRSYKAAPRQLLQVDAGAGASPTLSHATANLHISKSTVHNEGAAKEAAKLGREALGLAAEAQTDDLVKKEPLTHRKVLVILEELYDVVLRVEQLRRDQPSPEDVEASQEWKKEYDELVDKLWDELRVMVPLQTSDPHPFISLLTPTKGKKILPRLTRLLDNQRMLTLLTLLVACFNQLDVVRNAPILDTINDTQERSDVERQTQAFLGSVMQSILPVISVANLRLVTGLLGLLLTRSNIVTVARTRPGLALLTLFLSRVEVIKQTIATSDLADVAEAPTIEESQQWRLMFDHLFQLLAPHLLSLFPSSRIVNPDPANHPVPTDTVDQPVWQFLAALALHGFNEQHHVLVGTLREKILDNVLSVNKGWVHDEEQRQTKLANVNLFLHAVNLDSSQIAM</sequence>
<organism evidence="1 2">
    <name type="scientific">Psilocybe cubensis</name>
    <name type="common">Psychedelic mushroom</name>
    <name type="synonym">Stropharia cubensis</name>
    <dbReference type="NCBI Taxonomy" id="181762"/>
    <lineage>
        <taxon>Eukaryota</taxon>
        <taxon>Fungi</taxon>
        <taxon>Dikarya</taxon>
        <taxon>Basidiomycota</taxon>
        <taxon>Agaricomycotina</taxon>
        <taxon>Agaricomycetes</taxon>
        <taxon>Agaricomycetidae</taxon>
        <taxon>Agaricales</taxon>
        <taxon>Agaricineae</taxon>
        <taxon>Strophariaceae</taxon>
        <taxon>Psilocybe</taxon>
    </lineage>
</organism>
<comment type="caution">
    <text evidence="1">The sequence shown here is derived from an EMBL/GenBank/DDBJ whole genome shotgun (WGS) entry which is preliminary data.</text>
</comment>
<gene>
    <name evidence="1" type="ORF">JR316_0008178</name>
</gene>
<keyword evidence="2" id="KW-1185">Reference proteome</keyword>
<accession>A0ACB8GV14</accession>
<dbReference type="Proteomes" id="UP000664032">
    <property type="component" value="Unassembled WGS sequence"/>
</dbReference>
<reference evidence="1" key="1">
    <citation type="submission" date="2021-10" db="EMBL/GenBank/DDBJ databases">
        <title>Psilocybe cubensis genome.</title>
        <authorList>
            <person name="Mckernan K.J."/>
            <person name="Crawford S."/>
            <person name="Trippe A."/>
            <person name="Kane L.T."/>
            <person name="Mclaughlin S."/>
        </authorList>
    </citation>
    <scope>NUCLEOTIDE SEQUENCE</scope>
    <source>
        <strain evidence="1">MGC-MH-2018</strain>
    </source>
</reference>
<proteinExistence type="predicted"/>